<proteinExistence type="predicted"/>
<reference evidence="1" key="2">
    <citation type="submission" date="2022-11" db="EMBL/GenBank/DDBJ databases">
        <title>Role of the vibriolysin VemA secreted by the emergent pathogen Vibrio europaeus in the colonization of Manila clam mucus.</title>
        <authorList>
            <person name="Martinez C."/>
            <person name="Rodriguez S."/>
            <person name="Vences A."/>
            <person name="Barja J.L."/>
            <person name="Toranzo A.E."/>
            <person name="Dubert J."/>
        </authorList>
    </citation>
    <scope>NUCLEOTIDE SEQUENCE</scope>
    <source>
        <strain evidence="1">3454</strain>
    </source>
</reference>
<gene>
    <name evidence="2" type="ORF">AZ468_24825</name>
    <name evidence="1" type="ORF">OPW20_20020</name>
</gene>
<organism evidence="2">
    <name type="scientific">Vibrio europaeus</name>
    <dbReference type="NCBI Taxonomy" id="300876"/>
    <lineage>
        <taxon>Bacteria</taxon>
        <taxon>Pseudomonadati</taxon>
        <taxon>Pseudomonadota</taxon>
        <taxon>Gammaproteobacteria</taxon>
        <taxon>Vibrionales</taxon>
        <taxon>Vibrionaceae</taxon>
        <taxon>Vibrio</taxon>
        <taxon>Vibrio oreintalis group</taxon>
    </lineage>
</organism>
<geneLocation type="plasmid" evidence="2">
    <name>p57_like</name>
</geneLocation>
<dbReference type="RefSeq" id="WP_069665478.1">
    <property type="nucleotide sequence ID" value="NZ_CM004621.1"/>
</dbReference>
<dbReference type="Proteomes" id="UP000094761">
    <property type="component" value="Plasmid p57_like"/>
</dbReference>
<evidence type="ECO:0000313" key="1">
    <source>
        <dbReference type="EMBL" id="MDC5742364.1"/>
    </source>
</evidence>
<protein>
    <submittedName>
        <fullName evidence="2">Uncharacterized protein</fullName>
    </submittedName>
</protein>
<dbReference type="EMBL" id="LUAX01000009">
    <property type="protein sequence ID" value="OAM96598.1"/>
    <property type="molecule type" value="Genomic_DNA"/>
</dbReference>
<dbReference type="AlphaFoldDB" id="A0A178J4T9"/>
<accession>A0A178J4T9</accession>
<name>A0A178J4T9_9VIBR</name>
<dbReference type="OrthoDB" id="5884598at2"/>
<evidence type="ECO:0000313" key="2">
    <source>
        <dbReference type="EMBL" id="OAM96598.1"/>
    </source>
</evidence>
<evidence type="ECO:0000313" key="3">
    <source>
        <dbReference type="Proteomes" id="UP001150001"/>
    </source>
</evidence>
<dbReference type="GeneID" id="78073986"/>
<reference evidence="2" key="1">
    <citation type="submission" date="2016-03" db="EMBL/GenBank/DDBJ databases">
        <title>Draft genome sequence of the Vibrio tubiashii subs. europaeus.</title>
        <authorList>
            <person name="Spinard E."/>
            <person name="Dubert J."/>
            <person name="Nelson D.R."/>
            <person name="Barja J.L."/>
        </authorList>
    </citation>
    <scope>NUCLEOTIDE SEQUENCE [LARGE SCALE GENOMIC DNA]</scope>
    <source>
        <strain evidence="2">PP2-638</strain>
        <plasmid evidence="2">p57_like</plasmid>
    </source>
</reference>
<dbReference type="Proteomes" id="UP001150001">
    <property type="component" value="Unassembled WGS sequence"/>
</dbReference>
<dbReference type="EMBL" id="JAPFIT010000022">
    <property type="protein sequence ID" value="MDC5742364.1"/>
    <property type="molecule type" value="Genomic_DNA"/>
</dbReference>
<keyword evidence="2" id="KW-0614">Plasmid</keyword>
<keyword evidence="3" id="KW-1185">Reference proteome</keyword>
<sequence length="151" mass="17390">MSVTHYNERVKSEYRTLVVAFFNAIENNFADRELSAELLLNMIQNKGLSQRDSLTADWLRARVYQPDKYANLPLWLAKAAYFCLLDIEGWTPTKDSEWFAMTALFVSEQGGQNPDYDHLAKQLPVNLQGSEGEKWLEICILEIVKIQESRG</sequence>
<comment type="caution">
    <text evidence="2">The sequence shown here is derived from an EMBL/GenBank/DDBJ whole genome shotgun (WGS) entry which is preliminary data.</text>
</comment>